<gene>
    <name evidence="2" type="ORF">PLEPLA_LOCUS21663</name>
</gene>
<evidence type="ECO:0000313" key="2">
    <source>
        <dbReference type="EMBL" id="CAB1433572.1"/>
    </source>
</evidence>
<proteinExistence type="predicted"/>
<protein>
    <submittedName>
        <fullName evidence="2">Uncharacterized protein</fullName>
    </submittedName>
</protein>
<dbReference type="Proteomes" id="UP001153269">
    <property type="component" value="Unassembled WGS sequence"/>
</dbReference>
<evidence type="ECO:0000256" key="1">
    <source>
        <dbReference type="SAM" id="MobiDB-lite"/>
    </source>
</evidence>
<keyword evidence="3" id="KW-1185">Reference proteome</keyword>
<evidence type="ECO:0000313" key="3">
    <source>
        <dbReference type="Proteomes" id="UP001153269"/>
    </source>
</evidence>
<organism evidence="2 3">
    <name type="scientific">Pleuronectes platessa</name>
    <name type="common">European plaice</name>
    <dbReference type="NCBI Taxonomy" id="8262"/>
    <lineage>
        <taxon>Eukaryota</taxon>
        <taxon>Metazoa</taxon>
        <taxon>Chordata</taxon>
        <taxon>Craniata</taxon>
        <taxon>Vertebrata</taxon>
        <taxon>Euteleostomi</taxon>
        <taxon>Actinopterygii</taxon>
        <taxon>Neopterygii</taxon>
        <taxon>Teleostei</taxon>
        <taxon>Neoteleostei</taxon>
        <taxon>Acanthomorphata</taxon>
        <taxon>Carangaria</taxon>
        <taxon>Pleuronectiformes</taxon>
        <taxon>Pleuronectoidei</taxon>
        <taxon>Pleuronectidae</taxon>
        <taxon>Pleuronectes</taxon>
    </lineage>
</organism>
<sequence length="186" mass="20333">MSQTETYAPVSPRSSCMLRLAEPSSPGSAVPRPSPGRAAVSLLNEKKMRASTQSRYPAMSPCSMFSATQRLVERQRCRSSVPLLPLCVSALTQRMRRVQLRHRRAQITRDVSPSERSQLLGASRGALPGGPPHERRVPLAGAVAEVIRDKVPTRVQSRRRRGPPTAPAGDTTPRSKRKKAPTPLTP</sequence>
<comment type="caution">
    <text evidence="2">The sequence shown here is derived from an EMBL/GenBank/DDBJ whole genome shotgun (WGS) entry which is preliminary data.</text>
</comment>
<accession>A0A9N7UNQ3</accession>
<reference evidence="2" key="1">
    <citation type="submission" date="2020-03" db="EMBL/GenBank/DDBJ databases">
        <authorList>
            <person name="Weist P."/>
        </authorList>
    </citation>
    <scope>NUCLEOTIDE SEQUENCE</scope>
</reference>
<feature type="region of interest" description="Disordered" evidence="1">
    <location>
        <begin position="108"/>
        <end position="186"/>
    </location>
</feature>
<dbReference type="EMBL" id="CADEAL010001571">
    <property type="protein sequence ID" value="CAB1433572.1"/>
    <property type="molecule type" value="Genomic_DNA"/>
</dbReference>
<dbReference type="AlphaFoldDB" id="A0A9N7UNQ3"/>
<feature type="region of interest" description="Disordered" evidence="1">
    <location>
        <begin position="18"/>
        <end position="37"/>
    </location>
</feature>
<name>A0A9N7UNQ3_PLEPL</name>